<feature type="transmembrane region" description="Helical" evidence="1">
    <location>
        <begin position="40"/>
        <end position="61"/>
    </location>
</feature>
<dbReference type="InterPro" id="IPR021214">
    <property type="entry name" value="DUF2568"/>
</dbReference>
<feature type="transmembrane region" description="Helical" evidence="1">
    <location>
        <begin position="81"/>
        <end position="99"/>
    </location>
</feature>
<comment type="caution">
    <text evidence="2">The sequence shown here is derived from an EMBL/GenBank/DDBJ whole genome shotgun (WGS) entry which is preliminary data.</text>
</comment>
<sequence>MNVTLALANNDAVLAIRFLLELVSLLCLAVWSWRKVPSPWRWLLVVALPLAVGWAWGSFAVPNDPSRSGESDIHTPGPVRLLLELTVFFGAVAALNFAGLRRAARWLLVIMVGYQVLAYDRIGWLLSH</sequence>
<feature type="transmembrane region" description="Helical" evidence="1">
    <location>
        <begin position="106"/>
        <end position="126"/>
    </location>
</feature>
<feature type="transmembrane region" description="Helical" evidence="1">
    <location>
        <begin position="12"/>
        <end position="33"/>
    </location>
</feature>
<reference evidence="2 3" key="1">
    <citation type="journal article" date="2023" name="Microb. Genom.">
        <title>Mesoterricola silvestris gen. nov., sp. nov., Mesoterricola sediminis sp. nov., Geothrix oryzae sp. nov., Geothrix edaphica sp. nov., Geothrix rubra sp. nov., and Geothrix limicola sp. nov., six novel members of Acidobacteriota isolated from soils.</title>
        <authorList>
            <person name="Weisberg A.J."/>
            <person name="Pearce E."/>
            <person name="Kramer C.G."/>
            <person name="Chang J.H."/>
            <person name="Clarke C.R."/>
        </authorList>
    </citation>
    <scope>NUCLEOTIDE SEQUENCE [LARGE SCALE GENOMIC DNA]</scope>
    <source>
        <strain evidence="2 3">ID09-01A</strain>
    </source>
</reference>
<proteinExistence type="predicted"/>
<keyword evidence="1" id="KW-0812">Transmembrane</keyword>
<dbReference type="RefSeq" id="WP_319061875.1">
    <property type="nucleotide sequence ID" value="NZ_JARAYT010000002.1"/>
</dbReference>
<accession>A0ABU4NEK5</accession>
<keyword evidence="3" id="KW-1185">Reference proteome</keyword>
<gene>
    <name evidence="2" type="ORF">PV662_09065</name>
</gene>
<dbReference type="EMBL" id="JARAYU010000002">
    <property type="protein sequence ID" value="MDX3699905.1"/>
    <property type="molecule type" value="Genomic_DNA"/>
</dbReference>
<protein>
    <submittedName>
        <fullName evidence="2">YrdB family protein</fullName>
    </submittedName>
</protein>
<organism evidence="2 3">
    <name type="scientific">Streptomyces europaeiscabiei</name>
    <dbReference type="NCBI Taxonomy" id="146819"/>
    <lineage>
        <taxon>Bacteria</taxon>
        <taxon>Bacillati</taxon>
        <taxon>Actinomycetota</taxon>
        <taxon>Actinomycetes</taxon>
        <taxon>Kitasatosporales</taxon>
        <taxon>Streptomycetaceae</taxon>
        <taxon>Streptomyces</taxon>
    </lineage>
</organism>
<keyword evidence="1" id="KW-0472">Membrane</keyword>
<evidence type="ECO:0000313" key="3">
    <source>
        <dbReference type="Proteomes" id="UP001271274"/>
    </source>
</evidence>
<keyword evidence="1" id="KW-1133">Transmembrane helix</keyword>
<evidence type="ECO:0000313" key="2">
    <source>
        <dbReference type="EMBL" id="MDX3699905.1"/>
    </source>
</evidence>
<evidence type="ECO:0000256" key="1">
    <source>
        <dbReference type="SAM" id="Phobius"/>
    </source>
</evidence>
<name>A0ABU4NEK5_9ACTN</name>
<dbReference type="Pfam" id="PF10823">
    <property type="entry name" value="DUF2568"/>
    <property type="match status" value="1"/>
</dbReference>
<dbReference type="Proteomes" id="UP001271274">
    <property type="component" value="Unassembled WGS sequence"/>
</dbReference>